<reference evidence="2" key="2">
    <citation type="submission" date="2022-01" db="EMBL/GenBank/DDBJ databases">
        <authorList>
            <person name="Yamashiro T."/>
            <person name="Shiraishi A."/>
            <person name="Satake H."/>
            <person name="Nakayama K."/>
        </authorList>
    </citation>
    <scope>NUCLEOTIDE SEQUENCE</scope>
</reference>
<feature type="region of interest" description="Disordered" evidence="1">
    <location>
        <begin position="93"/>
        <end position="121"/>
    </location>
</feature>
<gene>
    <name evidence="2" type="ORF">Tco_0652398</name>
</gene>
<organism evidence="2 3">
    <name type="scientific">Tanacetum coccineum</name>
    <dbReference type="NCBI Taxonomy" id="301880"/>
    <lineage>
        <taxon>Eukaryota</taxon>
        <taxon>Viridiplantae</taxon>
        <taxon>Streptophyta</taxon>
        <taxon>Embryophyta</taxon>
        <taxon>Tracheophyta</taxon>
        <taxon>Spermatophyta</taxon>
        <taxon>Magnoliopsida</taxon>
        <taxon>eudicotyledons</taxon>
        <taxon>Gunneridae</taxon>
        <taxon>Pentapetalae</taxon>
        <taxon>asterids</taxon>
        <taxon>campanulids</taxon>
        <taxon>Asterales</taxon>
        <taxon>Asteraceae</taxon>
        <taxon>Asteroideae</taxon>
        <taxon>Anthemideae</taxon>
        <taxon>Anthemidinae</taxon>
        <taxon>Tanacetum</taxon>
    </lineage>
</organism>
<proteinExistence type="predicted"/>
<evidence type="ECO:0000313" key="2">
    <source>
        <dbReference type="EMBL" id="GJS57614.1"/>
    </source>
</evidence>
<dbReference type="Proteomes" id="UP001151760">
    <property type="component" value="Unassembled WGS sequence"/>
</dbReference>
<comment type="caution">
    <text evidence="2">The sequence shown here is derived from an EMBL/GenBank/DDBJ whole genome shotgun (WGS) entry which is preliminary data.</text>
</comment>
<reference evidence="2" key="1">
    <citation type="journal article" date="2022" name="Int. J. Mol. Sci.">
        <title>Draft Genome of Tanacetum Coccineum: Genomic Comparison of Closely Related Tanacetum-Family Plants.</title>
        <authorList>
            <person name="Yamashiro T."/>
            <person name="Shiraishi A."/>
            <person name="Nakayama K."/>
            <person name="Satake H."/>
        </authorList>
    </citation>
    <scope>NUCLEOTIDE SEQUENCE</scope>
</reference>
<name>A0ABQ4WXJ3_9ASTR</name>
<accession>A0ABQ4WXJ3</accession>
<keyword evidence="3" id="KW-1185">Reference proteome</keyword>
<sequence>MATGKGTSNSLMAGFHQQQTVHHRTIHPRIILLQSIHHLGILLQIILHLDILRQLPPLRIHLHHRDLLIYHLLGVYGIAKPIVDGGLPPLSTMYPPTTSDSSAGDSSSESSSGPSRKRCRSPTATVTLLIPTLGALVPTRADLLPPRKRFRDSISLEDSIEEEIDVDVLAHIEADIASEEAAAGMDVKAVIDVGMSIKADVGVDREVKVEASASSTREIVVPIDSITEFETAQRKLEAGQLIASGERASLSNRTKSLERENLKVRRDRDDTRRRLRRLESFVARRMGFLP</sequence>
<dbReference type="EMBL" id="BQNB010009019">
    <property type="protein sequence ID" value="GJS57614.1"/>
    <property type="molecule type" value="Genomic_DNA"/>
</dbReference>
<feature type="compositionally biased region" description="Low complexity" evidence="1">
    <location>
        <begin position="96"/>
        <end position="114"/>
    </location>
</feature>
<evidence type="ECO:0000256" key="1">
    <source>
        <dbReference type="SAM" id="MobiDB-lite"/>
    </source>
</evidence>
<protein>
    <submittedName>
        <fullName evidence="2">Uncharacterized protein</fullName>
    </submittedName>
</protein>
<evidence type="ECO:0000313" key="3">
    <source>
        <dbReference type="Proteomes" id="UP001151760"/>
    </source>
</evidence>